<proteinExistence type="predicted"/>
<gene>
    <name evidence="1" type="ORF">L798_04909</name>
</gene>
<keyword evidence="2" id="KW-1185">Reference proteome</keyword>
<dbReference type="Proteomes" id="UP000027135">
    <property type="component" value="Unassembled WGS sequence"/>
</dbReference>
<dbReference type="AlphaFoldDB" id="A0A067RD18"/>
<organism evidence="1 2">
    <name type="scientific">Zootermopsis nevadensis</name>
    <name type="common">Dampwood termite</name>
    <dbReference type="NCBI Taxonomy" id="136037"/>
    <lineage>
        <taxon>Eukaryota</taxon>
        <taxon>Metazoa</taxon>
        <taxon>Ecdysozoa</taxon>
        <taxon>Arthropoda</taxon>
        <taxon>Hexapoda</taxon>
        <taxon>Insecta</taxon>
        <taxon>Pterygota</taxon>
        <taxon>Neoptera</taxon>
        <taxon>Polyneoptera</taxon>
        <taxon>Dictyoptera</taxon>
        <taxon>Blattodea</taxon>
        <taxon>Blattoidea</taxon>
        <taxon>Termitoidae</taxon>
        <taxon>Termopsidae</taxon>
        <taxon>Zootermopsis</taxon>
    </lineage>
</organism>
<name>A0A067RD18_ZOONE</name>
<accession>A0A067RD18</accession>
<dbReference type="EMBL" id="KK852578">
    <property type="protein sequence ID" value="KDR20915.1"/>
    <property type="molecule type" value="Genomic_DNA"/>
</dbReference>
<reference evidence="1 2" key="1">
    <citation type="journal article" date="2014" name="Nat. Commun.">
        <title>Molecular traces of alternative social organization in a termite genome.</title>
        <authorList>
            <person name="Terrapon N."/>
            <person name="Li C."/>
            <person name="Robertson H.M."/>
            <person name="Ji L."/>
            <person name="Meng X."/>
            <person name="Booth W."/>
            <person name="Chen Z."/>
            <person name="Childers C.P."/>
            <person name="Glastad K.M."/>
            <person name="Gokhale K."/>
            <person name="Gowin J."/>
            <person name="Gronenberg W."/>
            <person name="Hermansen R.A."/>
            <person name="Hu H."/>
            <person name="Hunt B.G."/>
            <person name="Huylmans A.K."/>
            <person name="Khalil S.M."/>
            <person name="Mitchell R.D."/>
            <person name="Munoz-Torres M.C."/>
            <person name="Mustard J.A."/>
            <person name="Pan H."/>
            <person name="Reese J.T."/>
            <person name="Scharf M.E."/>
            <person name="Sun F."/>
            <person name="Vogel H."/>
            <person name="Xiao J."/>
            <person name="Yang W."/>
            <person name="Yang Z."/>
            <person name="Yang Z."/>
            <person name="Zhou J."/>
            <person name="Zhu J."/>
            <person name="Brent C.S."/>
            <person name="Elsik C.G."/>
            <person name="Goodisman M.A."/>
            <person name="Liberles D.A."/>
            <person name="Roe R.M."/>
            <person name="Vargo E.L."/>
            <person name="Vilcinskas A."/>
            <person name="Wang J."/>
            <person name="Bornberg-Bauer E."/>
            <person name="Korb J."/>
            <person name="Zhang G."/>
            <person name="Liebig J."/>
        </authorList>
    </citation>
    <scope>NUCLEOTIDE SEQUENCE [LARGE SCALE GENOMIC DNA]</scope>
    <source>
        <tissue evidence="1">Whole organism</tissue>
    </source>
</reference>
<sequence length="225" mass="25963">MYQSCVRCEVPTVVSRRCSVLRALLFFRSQPQHHIFYTDSLSALHRQSGHYPDHPILAEILIQVSYLLESGKCCVFVGYPDTPAYLATRSPMRQPWTERCCLRDLSAVMFAPSCIAKFYPRGKTNGIIAKEENYVLLSQLRRRGNHTSVLSGRKKSTLTRFLLDHMHLRDEPEPVYRNCGAQLLVAHILVDCQSYSETRDIYHLHDALSDLLRDDRFSVSYVRLL</sequence>
<evidence type="ECO:0000313" key="1">
    <source>
        <dbReference type="EMBL" id="KDR20915.1"/>
    </source>
</evidence>
<dbReference type="InParanoid" id="A0A067RD18"/>
<evidence type="ECO:0000313" key="2">
    <source>
        <dbReference type="Proteomes" id="UP000027135"/>
    </source>
</evidence>
<protein>
    <submittedName>
        <fullName evidence="1">Uncharacterized protein</fullName>
    </submittedName>
</protein>